<keyword evidence="8" id="KW-0472">Membrane</keyword>
<evidence type="ECO:0000313" key="12">
    <source>
        <dbReference type="EMBL" id="KAK7508022.1"/>
    </source>
</evidence>
<protein>
    <recommendedName>
        <fullName evidence="9">Hexosyltransferase</fullName>
        <ecNumber evidence="9">2.4.1.-</ecNumber>
    </recommendedName>
</protein>
<keyword evidence="3 9" id="KW-0808">Transferase</keyword>
<comment type="subcellular location">
    <subcellularLocation>
        <location evidence="1 9">Golgi apparatus</location>
        <location evidence="1 9">Golgi stack membrane</location>
        <topology evidence="1 9">Single-pass type II membrane protein</topology>
    </subcellularLocation>
</comment>
<evidence type="ECO:0000256" key="9">
    <source>
        <dbReference type="RuleBase" id="RU364016"/>
    </source>
</evidence>
<evidence type="ECO:0000256" key="7">
    <source>
        <dbReference type="ARBA" id="ARBA00023034"/>
    </source>
</evidence>
<proteinExistence type="inferred from homology"/>
<comment type="similarity">
    <text evidence="2 9">Belongs to the chondroitin N-acetylgalactosaminyltransferase family.</text>
</comment>
<dbReference type="Pfam" id="PF05679">
    <property type="entry name" value="CHGN"/>
    <property type="match status" value="1"/>
</dbReference>
<evidence type="ECO:0000313" key="13">
    <source>
        <dbReference type="Proteomes" id="UP001519460"/>
    </source>
</evidence>
<organism evidence="12 13">
    <name type="scientific">Batillaria attramentaria</name>
    <dbReference type="NCBI Taxonomy" id="370345"/>
    <lineage>
        <taxon>Eukaryota</taxon>
        <taxon>Metazoa</taxon>
        <taxon>Spiralia</taxon>
        <taxon>Lophotrochozoa</taxon>
        <taxon>Mollusca</taxon>
        <taxon>Gastropoda</taxon>
        <taxon>Caenogastropoda</taxon>
        <taxon>Sorbeoconcha</taxon>
        <taxon>Cerithioidea</taxon>
        <taxon>Batillariidae</taxon>
        <taxon>Batillaria</taxon>
    </lineage>
</organism>
<evidence type="ECO:0000256" key="3">
    <source>
        <dbReference type="ARBA" id="ARBA00022679"/>
    </source>
</evidence>
<dbReference type="InterPro" id="IPR051227">
    <property type="entry name" value="CS_glycosyltransferase"/>
</dbReference>
<evidence type="ECO:0000256" key="1">
    <source>
        <dbReference type="ARBA" id="ARBA00004447"/>
    </source>
</evidence>
<name>A0ABD0M8H3_9CAEN</name>
<dbReference type="GO" id="GO:0032580">
    <property type="term" value="C:Golgi cisterna membrane"/>
    <property type="evidence" value="ECO:0007669"/>
    <property type="project" value="UniProtKB-SubCell"/>
</dbReference>
<keyword evidence="13" id="KW-1185">Reference proteome</keyword>
<feature type="chain" id="PRO_5044829618" description="Hexosyltransferase" evidence="11">
    <location>
        <begin position="26"/>
        <end position="568"/>
    </location>
</feature>
<dbReference type="Gene3D" id="3.90.550.10">
    <property type="entry name" value="Spore Coat Polysaccharide Biosynthesis Protein SpsA, Chain A"/>
    <property type="match status" value="1"/>
</dbReference>
<gene>
    <name evidence="12" type="ORF">BaRGS_00000987</name>
</gene>
<dbReference type="InterPro" id="IPR029044">
    <property type="entry name" value="Nucleotide-diphossugar_trans"/>
</dbReference>
<dbReference type="GO" id="GO:0016740">
    <property type="term" value="F:transferase activity"/>
    <property type="evidence" value="ECO:0007669"/>
    <property type="project" value="UniProtKB-KW"/>
</dbReference>
<dbReference type="EMBL" id="JACVVK020000003">
    <property type="protein sequence ID" value="KAK7508022.1"/>
    <property type="molecule type" value="Genomic_DNA"/>
</dbReference>
<dbReference type="PANTHER" id="PTHR12369">
    <property type="entry name" value="CHONDROITIN SYNTHASE"/>
    <property type="match status" value="1"/>
</dbReference>
<keyword evidence="7 9" id="KW-0333">Golgi apparatus</keyword>
<reference evidence="12 13" key="1">
    <citation type="journal article" date="2023" name="Sci. Data">
        <title>Genome assembly of the Korean intertidal mud-creeper Batillaria attramentaria.</title>
        <authorList>
            <person name="Patra A.K."/>
            <person name="Ho P.T."/>
            <person name="Jun S."/>
            <person name="Lee S.J."/>
            <person name="Kim Y."/>
            <person name="Won Y.J."/>
        </authorList>
    </citation>
    <scope>NUCLEOTIDE SEQUENCE [LARGE SCALE GENOMIC DNA]</scope>
    <source>
        <strain evidence="12">Wonlab-2016</strain>
    </source>
</reference>
<feature type="region of interest" description="Disordered" evidence="10">
    <location>
        <begin position="104"/>
        <end position="148"/>
    </location>
</feature>
<evidence type="ECO:0000256" key="5">
    <source>
        <dbReference type="ARBA" id="ARBA00022968"/>
    </source>
</evidence>
<evidence type="ECO:0000256" key="10">
    <source>
        <dbReference type="SAM" id="MobiDB-lite"/>
    </source>
</evidence>
<keyword evidence="5 9" id="KW-0735">Signal-anchor</keyword>
<dbReference type="EC" id="2.4.1.-" evidence="9"/>
<evidence type="ECO:0000256" key="6">
    <source>
        <dbReference type="ARBA" id="ARBA00022989"/>
    </source>
</evidence>
<keyword evidence="6" id="KW-1133">Transmembrane helix</keyword>
<evidence type="ECO:0000256" key="8">
    <source>
        <dbReference type="ARBA" id="ARBA00023136"/>
    </source>
</evidence>
<dbReference type="AlphaFoldDB" id="A0ABD0M8H3"/>
<evidence type="ECO:0000256" key="11">
    <source>
        <dbReference type="SAM" id="SignalP"/>
    </source>
</evidence>
<comment type="caution">
    <text evidence="12">The sequence shown here is derived from an EMBL/GenBank/DDBJ whole genome shotgun (WGS) entry which is preliminary data.</text>
</comment>
<feature type="signal peptide" evidence="11">
    <location>
        <begin position="1"/>
        <end position="25"/>
    </location>
</feature>
<evidence type="ECO:0000256" key="4">
    <source>
        <dbReference type="ARBA" id="ARBA00022692"/>
    </source>
</evidence>
<evidence type="ECO:0000256" key="2">
    <source>
        <dbReference type="ARBA" id="ARBA00009239"/>
    </source>
</evidence>
<dbReference type="InterPro" id="IPR008428">
    <property type="entry name" value="Chond_GalNAc"/>
</dbReference>
<feature type="compositionally biased region" description="Low complexity" evidence="10">
    <location>
        <begin position="122"/>
        <end position="134"/>
    </location>
</feature>
<sequence length="568" mass="64891">MRAMPRVLLLLFSLSVLTMIFVARCGFNMDAHLQQHPTSGLPHGGGSGPAQGADSPAVSYNYLRQVLRQREVQHVQERLRLQDRIRSLERDLLNMKDAFTNVSAHQPATQPPSPIAQPPPSGSAQQGQGVQLQPPRKKQTPQNNNTGQDLTAYFNERLQTAEVVKGLSYKTEYEIISFNRFTLTRIYMVDPGLGKRVIEKPIGSKKRDLFEIIAYGIDTLNRNRSSLSLYSYDDFVEGIYRTEPTTGAQYELYFQNKGAGSQTGLAASYVKLVVFRPFGPPMLVASSLAQTREEWINLILPLSGRVETFRHFVDRFVSTCIKQDQRVYLTVVYFGNDGLKEVKSIMSQAARQYKYKHMKLITTNENFARGRGLQIGALNWKSGDVLLFMCDVDIVFGEDFLERCRLNAEREKRVYYPIVFSLYNPKIVYSLQDIPIPPLSEQLIISKDTGFWRDFGYGMTCQYRSDFLKIKGFDEQIEGWGGEDVFLYQKFVRSEYMVVRATDPGIFHLWHEKFCDPKLSSEQYRSCIRSKALNEASHSQLGLLAFKDEIDVHRSVLNKAEIKEQVIV</sequence>
<dbReference type="Proteomes" id="UP001519460">
    <property type="component" value="Unassembled WGS sequence"/>
</dbReference>
<keyword evidence="11" id="KW-0732">Signal</keyword>
<dbReference type="PANTHER" id="PTHR12369:SF45">
    <property type="entry name" value="HEXOSYLTRANSFERASE"/>
    <property type="match status" value="1"/>
</dbReference>
<accession>A0ABD0M8H3</accession>
<keyword evidence="4" id="KW-0812">Transmembrane</keyword>
<dbReference type="SUPFAM" id="SSF53448">
    <property type="entry name" value="Nucleotide-diphospho-sugar transferases"/>
    <property type="match status" value="1"/>
</dbReference>
<feature type="compositionally biased region" description="Pro residues" evidence="10">
    <location>
        <begin position="109"/>
        <end position="121"/>
    </location>
</feature>